<dbReference type="eggNOG" id="ENOG5031H0A">
    <property type="taxonomic scope" value="Bacteria"/>
</dbReference>
<dbReference type="Pfam" id="PF10739">
    <property type="entry name" value="DUF2550"/>
    <property type="match status" value="1"/>
</dbReference>
<reference evidence="1 2" key="1">
    <citation type="submission" date="2012-11" db="EMBL/GenBank/DDBJ databases">
        <title>The complete genome sequence of Corynebacterium maris Coryn-1 (=DSM 45190).</title>
        <authorList>
            <person name="Schaffert L."/>
            <person name="Albersmeier A."/>
            <person name="Kalinowski J."/>
            <person name="Ruckert C."/>
        </authorList>
    </citation>
    <scope>NUCLEOTIDE SEQUENCE [LARGE SCALE GENOMIC DNA]</scope>
    <source>
        <strain evidence="2">Coryn-1</strain>
    </source>
</reference>
<dbReference type="KEGG" id="cmd:B841_05790"/>
<protein>
    <recommendedName>
        <fullName evidence="3">Secreted protein</fullName>
    </recommendedName>
</protein>
<evidence type="ECO:0008006" key="3">
    <source>
        <dbReference type="Google" id="ProtNLM"/>
    </source>
</evidence>
<evidence type="ECO:0000313" key="1">
    <source>
        <dbReference type="EMBL" id="AGS34631.1"/>
    </source>
</evidence>
<dbReference type="AlphaFoldDB" id="S5TIB7"/>
<dbReference type="InterPro" id="IPR019675">
    <property type="entry name" value="DUF2550"/>
</dbReference>
<accession>S5TIB7</accession>
<proteinExistence type="predicted"/>
<dbReference type="STRING" id="1224163.B841_05790"/>
<organism evidence="1 2">
    <name type="scientific">Corynebacterium maris DSM 45190</name>
    <dbReference type="NCBI Taxonomy" id="1224163"/>
    <lineage>
        <taxon>Bacteria</taxon>
        <taxon>Bacillati</taxon>
        <taxon>Actinomycetota</taxon>
        <taxon>Actinomycetes</taxon>
        <taxon>Mycobacteriales</taxon>
        <taxon>Corynebacteriaceae</taxon>
        <taxon>Corynebacterium</taxon>
    </lineage>
</organism>
<dbReference type="OrthoDB" id="4793422at2"/>
<sequence>MEWLVWGIALLGVAALLLAAWRFFTLRSTGTAVVLRELPGTVGDWRHGTLRYNGDDLQFYKLRSLSPSADRVFGRTRATFNGHRRPKDEDLKLLEENGIIVQVSVGGSEFEFALDSRGAMALIAWIEAAPSSRQERTDHNRLLNKITRNQERR</sequence>
<keyword evidence="2" id="KW-1185">Reference proteome</keyword>
<name>S5TIB7_9CORY</name>
<dbReference type="PATRIC" id="fig|1224163.3.peg.1161"/>
<gene>
    <name evidence="1" type="ORF">B841_05790</name>
</gene>
<dbReference type="Proteomes" id="UP000015388">
    <property type="component" value="Chromosome"/>
</dbReference>
<dbReference type="RefSeq" id="WP_020934564.1">
    <property type="nucleotide sequence ID" value="NC_021915.1"/>
</dbReference>
<evidence type="ECO:0000313" key="2">
    <source>
        <dbReference type="Proteomes" id="UP000015388"/>
    </source>
</evidence>
<dbReference type="HOGENOM" id="CLU_122300_0_0_11"/>
<dbReference type="EMBL" id="CP003924">
    <property type="protein sequence ID" value="AGS34631.1"/>
    <property type="molecule type" value="Genomic_DNA"/>
</dbReference>